<dbReference type="AlphaFoldDB" id="A0A0A8XS31"/>
<dbReference type="EMBL" id="GBRH01281121">
    <property type="protein sequence ID" value="JAD16774.1"/>
    <property type="molecule type" value="Transcribed_RNA"/>
</dbReference>
<accession>A0A0A8XS31</accession>
<protein>
    <submittedName>
        <fullName evidence="1">Uncharacterized protein</fullName>
    </submittedName>
</protein>
<evidence type="ECO:0000313" key="1">
    <source>
        <dbReference type="EMBL" id="JAD16774.1"/>
    </source>
</evidence>
<reference evidence="1" key="2">
    <citation type="journal article" date="2015" name="Data Brief">
        <title>Shoot transcriptome of the giant reed, Arundo donax.</title>
        <authorList>
            <person name="Barrero R.A."/>
            <person name="Guerrero F.D."/>
            <person name="Moolhuijzen P."/>
            <person name="Goolsby J.A."/>
            <person name="Tidwell J."/>
            <person name="Bellgard S.E."/>
            <person name="Bellgard M.I."/>
        </authorList>
    </citation>
    <scope>NUCLEOTIDE SEQUENCE</scope>
    <source>
        <tissue evidence="1">Shoot tissue taken approximately 20 cm above the soil surface</tissue>
    </source>
</reference>
<name>A0A0A8XS31_ARUDO</name>
<sequence>MRVRDLGAGVCGAVVAGGRRRRVLGGGRRDRTCA</sequence>
<reference evidence="1" key="1">
    <citation type="submission" date="2014-09" db="EMBL/GenBank/DDBJ databases">
        <authorList>
            <person name="Magalhaes I.L.F."/>
            <person name="Oliveira U."/>
            <person name="Santos F.R."/>
            <person name="Vidigal T.H.D.A."/>
            <person name="Brescovit A.D."/>
            <person name="Santos A.J."/>
        </authorList>
    </citation>
    <scope>NUCLEOTIDE SEQUENCE</scope>
    <source>
        <tissue evidence="1">Shoot tissue taken approximately 20 cm above the soil surface</tissue>
    </source>
</reference>
<organism evidence="1">
    <name type="scientific">Arundo donax</name>
    <name type="common">Giant reed</name>
    <name type="synonym">Donax arundinaceus</name>
    <dbReference type="NCBI Taxonomy" id="35708"/>
    <lineage>
        <taxon>Eukaryota</taxon>
        <taxon>Viridiplantae</taxon>
        <taxon>Streptophyta</taxon>
        <taxon>Embryophyta</taxon>
        <taxon>Tracheophyta</taxon>
        <taxon>Spermatophyta</taxon>
        <taxon>Magnoliopsida</taxon>
        <taxon>Liliopsida</taxon>
        <taxon>Poales</taxon>
        <taxon>Poaceae</taxon>
        <taxon>PACMAD clade</taxon>
        <taxon>Arundinoideae</taxon>
        <taxon>Arundineae</taxon>
        <taxon>Arundo</taxon>
    </lineage>
</organism>
<proteinExistence type="predicted"/>